<proteinExistence type="predicted"/>
<evidence type="ECO:0000259" key="2">
    <source>
        <dbReference type="Pfam" id="PF24422"/>
    </source>
</evidence>
<organism evidence="3 4">
    <name type="scientific">Haloplanus vescus</name>
    <dbReference type="NCBI Taxonomy" id="555874"/>
    <lineage>
        <taxon>Archaea</taxon>
        <taxon>Methanobacteriati</taxon>
        <taxon>Methanobacteriota</taxon>
        <taxon>Stenosarchaea group</taxon>
        <taxon>Halobacteria</taxon>
        <taxon>Halobacteriales</taxon>
        <taxon>Haloferacaceae</taxon>
        <taxon>Haloplanus</taxon>
    </lineage>
</organism>
<dbReference type="Pfam" id="PF24422">
    <property type="entry name" value="DUF7552"/>
    <property type="match status" value="1"/>
</dbReference>
<evidence type="ECO:0000259" key="1">
    <source>
        <dbReference type="Pfam" id="PF24420"/>
    </source>
</evidence>
<keyword evidence="4" id="KW-1185">Reference proteome</keyword>
<evidence type="ECO:0000313" key="4">
    <source>
        <dbReference type="Proteomes" id="UP000236755"/>
    </source>
</evidence>
<reference evidence="3 4" key="1">
    <citation type="submission" date="2016-10" db="EMBL/GenBank/DDBJ databases">
        <authorList>
            <person name="de Groot N.N."/>
        </authorList>
    </citation>
    <scope>NUCLEOTIDE SEQUENCE [LARGE SCALE GENOMIC DNA]</scope>
    <source>
        <strain evidence="3 4">CGMCC 1.8712</strain>
    </source>
</reference>
<evidence type="ECO:0000313" key="3">
    <source>
        <dbReference type="EMBL" id="SDZ76658.1"/>
    </source>
</evidence>
<dbReference type="Proteomes" id="UP000236755">
    <property type="component" value="Unassembled WGS sequence"/>
</dbReference>
<sequence>MSTATLADLRAYIERLSDPEGSYYLTCGRLGERPVPAVGMRFGDRTTACAAARAVEQYRATLRRYDDRFPYYDVIVCEEAGCEGDEPATDEPWSLSEPVLDRRRESRQTLVAFCHRVAAAVFEAVSDAGHDAVEAAVMDTYFDLAETVVDPDAFCLRLLEHLAAELDARLSPAAQIDVLVAAATRLRQDDVTERPVSATLASLRDHGLLGHYTQSPWSVDDEAGTRSVVVRLSDYALTPRRGRLPVLPLVLDLYRRRPDWPPASLRVVDDGDDWEVTVVLARTADPTALVNVPIGASA</sequence>
<gene>
    <name evidence="3" type="ORF">SAMN04488065_0148</name>
</gene>
<accession>A0A1H3VRB7</accession>
<name>A0A1H3VRB7_9EURY</name>
<dbReference type="EMBL" id="FNQT01000001">
    <property type="protein sequence ID" value="SDZ76658.1"/>
    <property type="molecule type" value="Genomic_DNA"/>
</dbReference>
<protein>
    <submittedName>
        <fullName evidence="3">Uncharacterized protein</fullName>
    </submittedName>
</protein>
<dbReference type="InterPro" id="IPR055973">
    <property type="entry name" value="DUF7551"/>
</dbReference>
<dbReference type="InterPro" id="IPR055974">
    <property type="entry name" value="DUF7552"/>
</dbReference>
<dbReference type="AlphaFoldDB" id="A0A1H3VRB7"/>
<dbReference type="Pfam" id="PF24420">
    <property type="entry name" value="DUF7551"/>
    <property type="match status" value="1"/>
</dbReference>
<dbReference type="OrthoDB" id="342580at2157"/>
<dbReference type="RefSeq" id="WP_092629940.1">
    <property type="nucleotide sequence ID" value="NZ_FNQT01000001.1"/>
</dbReference>
<dbReference type="STRING" id="555874.SAMN04488065_0148"/>
<feature type="domain" description="DUF7552" evidence="2">
    <location>
        <begin position="5"/>
        <end position="79"/>
    </location>
</feature>
<feature type="domain" description="DUF7551" evidence="1">
    <location>
        <begin position="110"/>
        <end position="294"/>
    </location>
</feature>